<gene>
    <name evidence="3" type="ORF">BINDI_0536</name>
</gene>
<feature type="compositionally biased region" description="Low complexity" evidence="1">
    <location>
        <begin position="310"/>
        <end position="333"/>
    </location>
</feature>
<evidence type="ECO:0000256" key="1">
    <source>
        <dbReference type="SAM" id="MobiDB-lite"/>
    </source>
</evidence>
<protein>
    <submittedName>
        <fullName evidence="3">Uncharacterized protein</fullName>
    </submittedName>
</protein>
<keyword evidence="2" id="KW-1133">Transmembrane helix</keyword>
<feature type="compositionally biased region" description="Basic and acidic residues" evidence="1">
    <location>
        <begin position="250"/>
        <end position="259"/>
    </location>
</feature>
<reference evidence="3 4" key="1">
    <citation type="journal article" date="2014" name="Appl. Environ. Microbiol.">
        <title>Genomic encyclopedia of type strains of the genus Bifidobacterium.</title>
        <authorList>
            <person name="Milani C."/>
            <person name="Lugli G.A."/>
            <person name="Duranti S."/>
            <person name="Turroni F."/>
            <person name="Bottacini F."/>
            <person name="Mangifesta M."/>
            <person name="Sanchez B."/>
            <person name="Viappiani A."/>
            <person name="Mancabelli L."/>
            <person name="Taminiau B."/>
            <person name="Delcenserie V."/>
            <person name="Barrangou R."/>
            <person name="Margolles A."/>
            <person name="van Sinderen D."/>
            <person name="Ventura M."/>
        </authorList>
    </citation>
    <scope>NUCLEOTIDE SEQUENCE [LARGE SCALE GENOMIC DNA]</scope>
    <source>
        <strain evidence="3 4">LMG 11587</strain>
    </source>
</reference>
<dbReference type="KEGG" id="bii:BINDI_0536"/>
<dbReference type="RefSeq" id="WP_052108700.1">
    <property type="nucleotide sequence ID" value="NZ_CP006018.1"/>
</dbReference>
<dbReference type="EMBL" id="CP006018">
    <property type="protein sequence ID" value="AIC91816.1"/>
    <property type="molecule type" value="Genomic_DNA"/>
</dbReference>
<feature type="transmembrane region" description="Helical" evidence="2">
    <location>
        <begin position="204"/>
        <end position="226"/>
    </location>
</feature>
<feature type="compositionally biased region" description="Polar residues" evidence="1">
    <location>
        <begin position="260"/>
        <end position="274"/>
    </location>
</feature>
<keyword evidence="4" id="KW-1185">Reference proteome</keyword>
<feature type="region of interest" description="Disordered" evidence="1">
    <location>
        <begin position="67"/>
        <end position="110"/>
    </location>
</feature>
<accession>A0A087VU15</accession>
<feature type="transmembrane region" description="Helical" evidence="2">
    <location>
        <begin position="32"/>
        <end position="53"/>
    </location>
</feature>
<feature type="region of interest" description="Disordered" evidence="1">
    <location>
        <begin position="238"/>
        <end position="333"/>
    </location>
</feature>
<dbReference type="OrthoDB" id="3233179at2"/>
<keyword evidence="2" id="KW-0472">Membrane</keyword>
<sequence length="333" mass="34199">MKNFFHDISWAQIVAGALAAMTSFWLAAKIGVAGSIIGVAIGSIVSAVASQLYKNVLEASGQKLQETVIGGDEGDDTGGSTSMASKEETEVTPRVAQGGHHDPYAGQETRPIPQVGQETTVLHPVGGQVDGETTVLSPTGSDIGGTSVMEPVPAGTGQSQTGRTVASSNGGKVPTAADRLDGAVQGDHVANSSAEQIKRRKRNIVIVSVVSALVAVILSALAINLLTKGEGTDHVVRNVVSPSTVVQTPEENRPSETTHTHGNQSEPGQPGVTNQPSHEQTQTPQQTTAPTQQEPVPSPSASTSHTPEVPETSPSPGDSPDSTATPTPQKTAQ</sequence>
<evidence type="ECO:0000313" key="4">
    <source>
        <dbReference type="Proteomes" id="UP000028569"/>
    </source>
</evidence>
<organism evidence="3 4">
    <name type="scientific">Bifidobacterium [indicum] DSM 20214 = LMG 11587</name>
    <dbReference type="NCBI Taxonomy" id="1341694"/>
    <lineage>
        <taxon>Bacteria</taxon>
        <taxon>Bacillati</taxon>
        <taxon>Actinomycetota</taxon>
        <taxon>Actinomycetes</taxon>
        <taxon>Bifidobacteriales</taxon>
        <taxon>Bifidobacteriaceae</taxon>
        <taxon>Bifidobacterium</taxon>
    </lineage>
</organism>
<evidence type="ECO:0000256" key="2">
    <source>
        <dbReference type="SAM" id="Phobius"/>
    </source>
</evidence>
<proteinExistence type="predicted"/>
<evidence type="ECO:0000313" key="3">
    <source>
        <dbReference type="EMBL" id="AIC91816.1"/>
    </source>
</evidence>
<dbReference type="AlphaFoldDB" id="A0A087VU15"/>
<feature type="compositionally biased region" description="Polar residues" evidence="1">
    <location>
        <begin position="156"/>
        <end position="170"/>
    </location>
</feature>
<name>A0A087VU15_9BIFI</name>
<keyword evidence="2" id="KW-0812">Transmembrane</keyword>
<dbReference type="Proteomes" id="UP000028569">
    <property type="component" value="Chromosome"/>
</dbReference>
<feature type="region of interest" description="Disordered" evidence="1">
    <location>
        <begin position="140"/>
        <end position="172"/>
    </location>
</feature>
<feature type="compositionally biased region" description="Low complexity" evidence="1">
    <location>
        <begin position="275"/>
        <end position="295"/>
    </location>
</feature>
<dbReference type="HOGENOM" id="CLU_833317_0_0_11"/>